<gene>
    <name evidence="1" type="ORF">METZ01_LOCUS198010</name>
</gene>
<accession>A0A382E319</accession>
<protein>
    <submittedName>
        <fullName evidence="1">Uncharacterized protein</fullName>
    </submittedName>
</protein>
<reference evidence="1" key="1">
    <citation type="submission" date="2018-05" db="EMBL/GenBank/DDBJ databases">
        <authorList>
            <person name="Lanie J.A."/>
            <person name="Ng W.-L."/>
            <person name="Kazmierczak K.M."/>
            <person name="Andrzejewski T.M."/>
            <person name="Davidsen T.M."/>
            <person name="Wayne K.J."/>
            <person name="Tettelin H."/>
            <person name="Glass J.I."/>
            <person name="Rusch D."/>
            <person name="Podicherti R."/>
            <person name="Tsui H.-C.T."/>
            <person name="Winkler M.E."/>
        </authorList>
    </citation>
    <scope>NUCLEOTIDE SEQUENCE</scope>
</reference>
<sequence length="36" mass="3931">SCAWRTSRILTLGRRSSRCLRSIGAGIWIGGAGRRV</sequence>
<proteinExistence type="predicted"/>
<evidence type="ECO:0000313" key="1">
    <source>
        <dbReference type="EMBL" id="SVB45156.1"/>
    </source>
</evidence>
<dbReference type="EMBL" id="UINC01042472">
    <property type="protein sequence ID" value="SVB45156.1"/>
    <property type="molecule type" value="Genomic_DNA"/>
</dbReference>
<organism evidence="1">
    <name type="scientific">marine metagenome</name>
    <dbReference type="NCBI Taxonomy" id="408172"/>
    <lineage>
        <taxon>unclassified sequences</taxon>
        <taxon>metagenomes</taxon>
        <taxon>ecological metagenomes</taxon>
    </lineage>
</organism>
<dbReference type="AlphaFoldDB" id="A0A382E319"/>
<feature type="non-terminal residue" evidence="1">
    <location>
        <position position="1"/>
    </location>
</feature>
<name>A0A382E319_9ZZZZ</name>
<feature type="non-terminal residue" evidence="1">
    <location>
        <position position="36"/>
    </location>
</feature>